<reference evidence="2 3" key="1">
    <citation type="submission" date="2017-09" db="EMBL/GenBank/DDBJ databases">
        <title>Biocontrol bacteria screening and application from spent mushroom substrate.</title>
        <authorList>
            <person name="Sun X."/>
        </authorList>
    </citation>
    <scope>NUCLEOTIDE SEQUENCE [LARGE SCALE GENOMIC DNA]</scope>
    <source>
        <strain evidence="2 3">100374</strain>
    </source>
</reference>
<feature type="domain" description="Intron-encoded endonuclease 1 DNA-binding" evidence="1">
    <location>
        <begin position="110"/>
        <end position="145"/>
    </location>
</feature>
<keyword evidence="3" id="KW-1185">Reference proteome</keyword>
<evidence type="ECO:0000313" key="3">
    <source>
        <dbReference type="Proteomes" id="UP000228484"/>
    </source>
</evidence>
<proteinExistence type="predicted"/>
<evidence type="ECO:0000313" key="2">
    <source>
        <dbReference type="EMBL" id="PIE95709.1"/>
    </source>
</evidence>
<dbReference type="EMBL" id="NWUW01000004">
    <property type="protein sequence ID" value="PIE95709.1"/>
    <property type="molecule type" value="Genomic_DNA"/>
</dbReference>
<comment type="caution">
    <text evidence="2">The sequence shown here is derived from an EMBL/GenBank/DDBJ whole genome shotgun (WGS) entry which is preliminary data.</text>
</comment>
<dbReference type="RefSeq" id="WP_099683753.1">
    <property type="nucleotide sequence ID" value="NZ_JBOIRJ010000014.1"/>
</dbReference>
<name>A0A2G6QH21_9BACI</name>
<organism evidence="2 3">
    <name type="scientific">Bacillus fungorum</name>
    <dbReference type="NCBI Taxonomy" id="2039284"/>
    <lineage>
        <taxon>Bacteria</taxon>
        <taxon>Bacillati</taxon>
        <taxon>Bacillota</taxon>
        <taxon>Bacilli</taxon>
        <taxon>Bacillales</taxon>
        <taxon>Bacillaceae</taxon>
        <taxon>Bacillus</taxon>
    </lineage>
</organism>
<gene>
    <name evidence="2" type="ORF">CO726_06740</name>
</gene>
<sequence>MKLTAIGGDIFTNNPRKEEIREIRRTQMSGKGNHQYGKAKTIKMIEAVKQANSRAVIVEGVYYKSQTEAAKVLNLGITTVNYRLNSDNFPEWLRIKEKNNIQKQSNNPTCKLSVDGIVYESIKDAASSLGISSPTVIRRLDSEKHPSYKRLSERLR</sequence>
<dbReference type="Pfam" id="PF20987">
    <property type="entry name" value="I-TevI_DNA-bd"/>
    <property type="match status" value="2"/>
</dbReference>
<protein>
    <recommendedName>
        <fullName evidence="1">Intron-encoded endonuclease 1 DNA-binding domain-containing protein</fullName>
    </recommendedName>
</protein>
<dbReference type="AlphaFoldDB" id="A0A2G6QH21"/>
<dbReference type="SUPFAM" id="SSF64496">
    <property type="entry name" value="DNA-binding domain of intron-encoded endonucleases"/>
    <property type="match status" value="2"/>
</dbReference>
<accession>A0A2G6QH21</accession>
<evidence type="ECO:0000259" key="1">
    <source>
        <dbReference type="Pfam" id="PF20987"/>
    </source>
</evidence>
<dbReference type="InterPro" id="IPR048681">
    <property type="entry name" value="I-TevI_DNA-bd"/>
</dbReference>
<dbReference type="Proteomes" id="UP000228484">
    <property type="component" value="Unassembled WGS sequence"/>
</dbReference>
<feature type="domain" description="Intron-encoded endonuclease 1 DNA-binding" evidence="1">
    <location>
        <begin position="44"/>
        <end position="92"/>
    </location>
</feature>